<name>A0A840ZQA1_9HYPH</name>
<dbReference type="EMBL" id="JACHOP010000019">
    <property type="protein sequence ID" value="MBB5759061.1"/>
    <property type="molecule type" value="Genomic_DNA"/>
</dbReference>
<feature type="signal peptide" evidence="1">
    <location>
        <begin position="1"/>
        <end position="24"/>
    </location>
</feature>
<proteinExistence type="predicted"/>
<gene>
    <name evidence="2" type="ORF">HNR00_003789</name>
</gene>
<evidence type="ECO:0000256" key="1">
    <source>
        <dbReference type="SAM" id="SignalP"/>
    </source>
</evidence>
<dbReference type="AlphaFoldDB" id="A0A840ZQA1"/>
<sequence>MPSPRSAIVLTVLASSLGACQSSAPPPVAAVAAAPAPVIADLAPGAGCGPTIARTQSIVAGDVKTGDLSEAVGQRFGADLGKAADACAAGRDAEALRLHAAAKARYGYR</sequence>
<organism evidence="2 3">
    <name type="scientific">Methylorubrum rhodinum</name>
    <dbReference type="NCBI Taxonomy" id="29428"/>
    <lineage>
        <taxon>Bacteria</taxon>
        <taxon>Pseudomonadati</taxon>
        <taxon>Pseudomonadota</taxon>
        <taxon>Alphaproteobacteria</taxon>
        <taxon>Hyphomicrobiales</taxon>
        <taxon>Methylobacteriaceae</taxon>
        <taxon>Methylorubrum</taxon>
    </lineage>
</organism>
<keyword evidence="3" id="KW-1185">Reference proteome</keyword>
<protein>
    <recommendedName>
        <fullName evidence="4">Lipoprotein</fullName>
    </recommendedName>
</protein>
<evidence type="ECO:0000313" key="2">
    <source>
        <dbReference type="EMBL" id="MBB5759061.1"/>
    </source>
</evidence>
<comment type="caution">
    <text evidence="2">The sequence shown here is derived from an EMBL/GenBank/DDBJ whole genome shotgun (WGS) entry which is preliminary data.</text>
</comment>
<reference evidence="2 3" key="1">
    <citation type="submission" date="2020-08" db="EMBL/GenBank/DDBJ databases">
        <title>Genomic Encyclopedia of Type Strains, Phase IV (KMG-IV): sequencing the most valuable type-strain genomes for metagenomic binning, comparative biology and taxonomic classification.</title>
        <authorList>
            <person name="Goeker M."/>
        </authorList>
    </citation>
    <scope>NUCLEOTIDE SEQUENCE [LARGE SCALE GENOMIC DNA]</scope>
    <source>
        <strain evidence="2 3">DSM 2163</strain>
    </source>
</reference>
<feature type="chain" id="PRO_5032854589" description="Lipoprotein" evidence="1">
    <location>
        <begin position="25"/>
        <end position="109"/>
    </location>
</feature>
<dbReference type="RefSeq" id="WP_183571863.1">
    <property type="nucleotide sequence ID" value="NZ_JACHOP010000019.1"/>
</dbReference>
<evidence type="ECO:0000313" key="3">
    <source>
        <dbReference type="Proteomes" id="UP000583454"/>
    </source>
</evidence>
<evidence type="ECO:0008006" key="4">
    <source>
        <dbReference type="Google" id="ProtNLM"/>
    </source>
</evidence>
<accession>A0A840ZQA1</accession>
<dbReference type="PROSITE" id="PS51257">
    <property type="entry name" value="PROKAR_LIPOPROTEIN"/>
    <property type="match status" value="1"/>
</dbReference>
<dbReference type="Proteomes" id="UP000583454">
    <property type="component" value="Unassembled WGS sequence"/>
</dbReference>
<keyword evidence="1" id="KW-0732">Signal</keyword>